<dbReference type="EMBL" id="UINC01193965">
    <property type="protein sequence ID" value="SVE09820.1"/>
    <property type="molecule type" value="Genomic_DNA"/>
</dbReference>
<evidence type="ECO:0000313" key="1">
    <source>
        <dbReference type="EMBL" id="SVE09820.1"/>
    </source>
</evidence>
<sequence>MAPKKISPLPIVGGLCLCLDLVERKMEFEPQVSLAIHKAIPLPSVMNTHTLSFIPRVGPIYKLEISPSMSRRSMC</sequence>
<organism evidence="1">
    <name type="scientific">marine metagenome</name>
    <dbReference type="NCBI Taxonomy" id="408172"/>
    <lineage>
        <taxon>unclassified sequences</taxon>
        <taxon>metagenomes</taxon>
        <taxon>ecological metagenomes</taxon>
    </lineage>
</organism>
<gene>
    <name evidence="1" type="ORF">METZ01_LOCUS462674</name>
</gene>
<accession>A0A383AQM2</accession>
<proteinExistence type="predicted"/>
<dbReference type="AlphaFoldDB" id="A0A383AQM2"/>
<name>A0A383AQM2_9ZZZZ</name>
<reference evidence="1" key="1">
    <citation type="submission" date="2018-05" db="EMBL/GenBank/DDBJ databases">
        <authorList>
            <person name="Lanie J.A."/>
            <person name="Ng W.-L."/>
            <person name="Kazmierczak K.M."/>
            <person name="Andrzejewski T.M."/>
            <person name="Davidsen T.M."/>
            <person name="Wayne K.J."/>
            <person name="Tettelin H."/>
            <person name="Glass J.I."/>
            <person name="Rusch D."/>
            <person name="Podicherti R."/>
            <person name="Tsui H.-C.T."/>
            <person name="Winkler M.E."/>
        </authorList>
    </citation>
    <scope>NUCLEOTIDE SEQUENCE</scope>
</reference>
<protein>
    <submittedName>
        <fullName evidence="1">Uncharacterized protein</fullName>
    </submittedName>
</protein>